<dbReference type="AlphaFoldDB" id="A0A9P9E034"/>
<dbReference type="Pfam" id="PF07534">
    <property type="entry name" value="TLD"/>
    <property type="match status" value="1"/>
</dbReference>
<dbReference type="EMBL" id="JAGMWT010000005">
    <property type="protein sequence ID" value="KAH7128204.1"/>
    <property type="molecule type" value="Genomic_DNA"/>
</dbReference>
<dbReference type="Proteomes" id="UP000700596">
    <property type="component" value="Unassembled WGS sequence"/>
</dbReference>
<comment type="caution">
    <text evidence="2">The sequence shown here is derived from an EMBL/GenBank/DDBJ whole genome shotgun (WGS) entry which is preliminary data.</text>
</comment>
<organism evidence="2 3">
    <name type="scientific">Dendryphion nanum</name>
    <dbReference type="NCBI Taxonomy" id="256645"/>
    <lineage>
        <taxon>Eukaryota</taxon>
        <taxon>Fungi</taxon>
        <taxon>Dikarya</taxon>
        <taxon>Ascomycota</taxon>
        <taxon>Pezizomycotina</taxon>
        <taxon>Dothideomycetes</taxon>
        <taxon>Pleosporomycetidae</taxon>
        <taxon>Pleosporales</taxon>
        <taxon>Torulaceae</taxon>
        <taxon>Dendryphion</taxon>
    </lineage>
</organism>
<feature type="domain" description="TLDc" evidence="1">
    <location>
        <begin position="349"/>
        <end position="532"/>
    </location>
</feature>
<name>A0A9P9E034_9PLEO</name>
<accession>A0A9P9E034</accession>
<dbReference type="PROSITE" id="PS51886">
    <property type="entry name" value="TLDC"/>
    <property type="match status" value="1"/>
</dbReference>
<reference evidence="2" key="1">
    <citation type="journal article" date="2021" name="Nat. Commun.">
        <title>Genetic determinants of endophytism in the Arabidopsis root mycobiome.</title>
        <authorList>
            <person name="Mesny F."/>
            <person name="Miyauchi S."/>
            <person name="Thiergart T."/>
            <person name="Pickel B."/>
            <person name="Atanasova L."/>
            <person name="Karlsson M."/>
            <person name="Huettel B."/>
            <person name="Barry K.W."/>
            <person name="Haridas S."/>
            <person name="Chen C."/>
            <person name="Bauer D."/>
            <person name="Andreopoulos W."/>
            <person name="Pangilinan J."/>
            <person name="LaButti K."/>
            <person name="Riley R."/>
            <person name="Lipzen A."/>
            <person name="Clum A."/>
            <person name="Drula E."/>
            <person name="Henrissat B."/>
            <person name="Kohler A."/>
            <person name="Grigoriev I.V."/>
            <person name="Martin F.M."/>
            <person name="Hacquard S."/>
        </authorList>
    </citation>
    <scope>NUCLEOTIDE SEQUENCE</scope>
    <source>
        <strain evidence="2">MPI-CAGE-CH-0243</strain>
    </source>
</reference>
<evidence type="ECO:0000313" key="3">
    <source>
        <dbReference type="Proteomes" id="UP000700596"/>
    </source>
</evidence>
<proteinExistence type="predicted"/>
<gene>
    <name evidence="2" type="ORF">B0J11DRAFT_483916</name>
</gene>
<evidence type="ECO:0000259" key="1">
    <source>
        <dbReference type="PROSITE" id="PS51886"/>
    </source>
</evidence>
<dbReference type="InterPro" id="IPR006571">
    <property type="entry name" value="TLDc_dom"/>
</dbReference>
<keyword evidence="3" id="KW-1185">Reference proteome</keyword>
<sequence length="532" mass="60442">MDPENLEHGRELIETWFADGQMTKDAILQVLSSDAATSNMIFKETEIESLRAKFQEICARGTDPSHLSEDAFIAFLDSTGTIPAPDQDASRIIYRSICYLSYFPFSSEFADPISFEAFVRGFAWMDPERAQYMTISSNFTRSRSPADHRRLLFQSLAEIDGKLAPFDEEFAFSEAHRRAFDFPDALEWYSAVDWASTNYDYDGDELYHDLLDILHSTHPRRDNPPLAPIHREAFRHLGKRLHDGDLKLYHLIIPRDRFKALVKLLLSYGYENSAAKADVEDWERSANNITNAFVQKPEEGINWFMFDDTFMNVAPYLFKPLHRLISEAFLGADPSNKTSSYEQFKKAKSILTPAIISQLTTIFYDTISLEDMIPVKHVHPRTEAASAKNLLEISSESIEEDSEGFIVIISGQSNAAKEAFTFGCYSFQPWNDKESIQARDAPQWVQCSLFQISPVHSFFPGKIGQPAWKFSDGGLQFGQSDQGAGITLGEDLRTALFTHNVLVNADTAFEAVEWKGDFSVEIEIDAIEIWRN</sequence>
<evidence type="ECO:0000313" key="2">
    <source>
        <dbReference type="EMBL" id="KAH7128204.1"/>
    </source>
</evidence>
<protein>
    <recommendedName>
        <fullName evidence="1">TLDc domain-containing protein</fullName>
    </recommendedName>
</protein>
<dbReference type="OrthoDB" id="5377405at2759"/>